<dbReference type="InterPro" id="IPR010978">
    <property type="entry name" value="tRNA-bd_arm"/>
</dbReference>
<evidence type="ECO:0000256" key="10">
    <source>
        <dbReference type="ARBA" id="ARBA00022917"/>
    </source>
</evidence>
<keyword evidence="9 13" id="KW-0460">Magnesium</keyword>
<evidence type="ECO:0000313" key="15">
    <source>
        <dbReference type="EMBL" id="OGY48843.1"/>
    </source>
</evidence>
<dbReference type="SUPFAM" id="SSF46589">
    <property type="entry name" value="tRNA-binding arm"/>
    <property type="match status" value="1"/>
</dbReference>
<evidence type="ECO:0000256" key="4">
    <source>
        <dbReference type="ARBA" id="ARBA00022490"/>
    </source>
</evidence>
<dbReference type="NCBIfam" id="TIGR00468">
    <property type="entry name" value="pheS"/>
    <property type="match status" value="1"/>
</dbReference>
<dbReference type="HAMAP" id="MF_00281">
    <property type="entry name" value="Phe_tRNA_synth_alpha1"/>
    <property type="match status" value="1"/>
</dbReference>
<evidence type="ECO:0000256" key="5">
    <source>
        <dbReference type="ARBA" id="ARBA00022598"/>
    </source>
</evidence>
<keyword evidence="7 13" id="KW-0547">Nucleotide-binding</keyword>
<keyword evidence="5 13" id="KW-0436">Ligase</keyword>
<dbReference type="AlphaFoldDB" id="A0A1G1Y926"/>
<keyword evidence="8 13" id="KW-0067">ATP-binding</keyword>
<evidence type="ECO:0000256" key="12">
    <source>
        <dbReference type="ARBA" id="ARBA00049255"/>
    </source>
</evidence>
<dbReference type="InterPro" id="IPR022911">
    <property type="entry name" value="Phe_tRNA_ligase_alpha1_bac"/>
</dbReference>
<evidence type="ECO:0000256" key="6">
    <source>
        <dbReference type="ARBA" id="ARBA00022723"/>
    </source>
</evidence>
<evidence type="ECO:0000256" key="1">
    <source>
        <dbReference type="ARBA" id="ARBA00004496"/>
    </source>
</evidence>
<evidence type="ECO:0000256" key="2">
    <source>
        <dbReference type="ARBA" id="ARBA00010207"/>
    </source>
</evidence>
<feature type="binding site" evidence="13">
    <location>
        <position position="257"/>
    </location>
    <ligand>
        <name>Mg(2+)</name>
        <dbReference type="ChEBI" id="CHEBI:18420"/>
        <note>shared with beta subunit</note>
    </ligand>
</feature>
<evidence type="ECO:0000256" key="7">
    <source>
        <dbReference type="ARBA" id="ARBA00022741"/>
    </source>
</evidence>
<dbReference type="GO" id="GO:0000287">
    <property type="term" value="F:magnesium ion binding"/>
    <property type="evidence" value="ECO:0007669"/>
    <property type="project" value="UniProtKB-UniRule"/>
</dbReference>
<evidence type="ECO:0000256" key="13">
    <source>
        <dbReference type="HAMAP-Rule" id="MF_00281"/>
    </source>
</evidence>
<evidence type="ECO:0000259" key="14">
    <source>
        <dbReference type="PROSITE" id="PS50862"/>
    </source>
</evidence>
<evidence type="ECO:0000256" key="3">
    <source>
        <dbReference type="ARBA" id="ARBA00011209"/>
    </source>
</evidence>
<dbReference type="GO" id="GO:0005524">
    <property type="term" value="F:ATP binding"/>
    <property type="evidence" value="ECO:0007669"/>
    <property type="project" value="UniProtKB-UniRule"/>
</dbReference>
<comment type="cofactor">
    <cofactor evidence="13">
        <name>Mg(2+)</name>
        <dbReference type="ChEBI" id="CHEBI:18420"/>
    </cofactor>
    <text evidence="13">Binds 2 magnesium ions per tetramer.</text>
</comment>
<accession>A0A1G1Y926</accession>
<dbReference type="Pfam" id="PF01409">
    <property type="entry name" value="tRNA-synt_2d"/>
    <property type="match status" value="1"/>
</dbReference>
<comment type="subunit">
    <text evidence="3 13">Tetramer of two alpha and two beta subunits.</text>
</comment>
<dbReference type="Proteomes" id="UP000178432">
    <property type="component" value="Unassembled WGS sequence"/>
</dbReference>
<dbReference type="EC" id="6.1.1.20" evidence="13"/>
<dbReference type="SUPFAM" id="SSF55681">
    <property type="entry name" value="Class II aaRS and biotin synthetases"/>
    <property type="match status" value="1"/>
</dbReference>
<dbReference type="InterPro" id="IPR004188">
    <property type="entry name" value="Phe-tRNA_ligase_II_N"/>
</dbReference>
<comment type="similarity">
    <text evidence="2 13">Belongs to the class-II aminoacyl-tRNA synthetase family. Phe-tRNA synthetase alpha subunit type 1 subfamily.</text>
</comment>
<keyword evidence="11 13" id="KW-0030">Aminoacyl-tRNA synthetase</keyword>
<sequence>MKEKLQQIKDRFNREIGGLADLASLENMVTKYLGRKAGALNAILRGLKDLSEAERKEVGGLANELRKEMEEKISGARSALKGQGSAAGALDVTLPGAAVPEGHLHLMTQAMTEIVEIFEKIGFQLRRYPEVEWDYYAFESLNMPPEHPARDEWETFFIDKEPVGPKGQRILTPHSTSGDVREMEKGKLPIRSINITKCFRRQIDISHAPMFHQFDGLLIDQDINIANLKGVLHYFVKQFFGPDRQARIRPFHFQFTEPSFEVDVSCGLCGGKGRLRQGSGDQGCKMCKAGWLELGGAGMIHPNVLKAGGIDPKKYSGFAFGWGVERCYLMKSGLAIPDIRMMYQNDLRFLKQF</sequence>
<dbReference type="PANTHER" id="PTHR11538">
    <property type="entry name" value="PHENYLALANYL-TRNA SYNTHETASE"/>
    <property type="match status" value="1"/>
</dbReference>
<dbReference type="InterPro" id="IPR004529">
    <property type="entry name" value="Phe-tRNA-synth_IIc_asu"/>
</dbReference>
<dbReference type="InterPro" id="IPR006195">
    <property type="entry name" value="aa-tRNA-synth_II"/>
</dbReference>
<proteinExistence type="inferred from homology"/>
<keyword evidence="6 13" id="KW-0479">Metal-binding</keyword>
<dbReference type="Gene3D" id="3.30.930.10">
    <property type="entry name" value="Bira Bifunctional Protein, Domain 2"/>
    <property type="match status" value="1"/>
</dbReference>
<evidence type="ECO:0000313" key="16">
    <source>
        <dbReference type="Proteomes" id="UP000178432"/>
    </source>
</evidence>
<dbReference type="GO" id="GO:0004826">
    <property type="term" value="F:phenylalanine-tRNA ligase activity"/>
    <property type="evidence" value="ECO:0007669"/>
    <property type="project" value="UniProtKB-UniRule"/>
</dbReference>
<keyword evidence="10 13" id="KW-0648">Protein biosynthesis</keyword>
<dbReference type="InterPro" id="IPR002319">
    <property type="entry name" value="Phenylalanyl-tRNA_Synthase"/>
</dbReference>
<comment type="catalytic activity">
    <reaction evidence="12 13">
        <text>tRNA(Phe) + L-phenylalanine + ATP = L-phenylalanyl-tRNA(Phe) + AMP + diphosphate + H(+)</text>
        <dbReference type="Rhea" id="RHEA:19413"/>
        <dbReference type="Rhea" id="RHEA-COMP:9668"/>
        <dbReference type="Rhea" id="RHEA-COMP:9699"/>
        <dbReference type="ChEBI" id="CHEBI:15378"/>
        <dbReference type="ChEBI" id="CHEBI:30616"/>
        <dbReference type="ChEBI" id="CHEBI:33019"/>
        <dbReference type="ChEBI" id="CHEBI:58095"/>
        <dbReference type="ChEBI" id="CHEBI:78442"/>
        <dbReference type="ChEBI" id="CHEBI:78531"/>
        <dbReference type="ChEBI" id="CHEBI:456215"/>
        <dbReference type="EC" id="6.1.1.20"/>
    </reaction>
</comment>
<dbReference type="GO" id="GO:0000049">
    <property type="term" value="F:tRNA binding"/>
    <property type="evidence" value="ECO:0007669"/>
    <property type="project" value="InterPro"/>
</dbReference>
<comment type="subcellular location">
    <subcellularLocation>
        <location evidence="1 13">Cytoplasm</location>
    </subcellularLocation>
</comment>
<comment type="caution">
    <text evidence="15">The sequence shown here is derived from an EMBL/GenBank/DDBJ whole genome shotgun (WGS) entry which is preliminary data.</text>
</comment>
<evidence type="ECO:0000256" key="8">
    <source>
        <dbReference type="ARBA" id="ARBA00022840"/>
    </source>
</evidence>
<dbReference type="Pfam" id="PF02912">
    <property type="entry name" value="Phe_tRNA-synt_N"/>
    <property type="match status" value="1"/>
</dbReference>
<dbReference type="CDD" id="cd00496">
    <property type="entry name" value="PheRS_alpha_core"/>
    <property type="match status" value="1"/>
</dbReference>
<dbReference type="GO" id="GO:0005737">
    <property type="term" value="C:cytoplasm"/>
    <property type="evidence" value="ECO:0007669"/>
    <property type="project" value="UniProtKB-SubCell"/>
</dbReference>
<dbReference type="InterPro" id="IPR045864">
    <property type="entry name" value="aa-tRNA-synth_II/BPL/LPL"/>
</dbReference>
<name>A0A1G1Y926_9BACT</name>
<keyword evidence="4 13" id="KW-0963">Cytoplasm</keyword>
<dbReference type="PANTHER" id="PTHR11538:SF41">
    <property type="entry name" value="PHENYLALANINE--TRNA LIGASE, MITOCHONDRIAL"/>
    <property type="match status" value="1"/>
</dbReference>
<dbReference type="GO" id="GO:0006432">
    <property type="term" value="P:phenylalanyl-tRNA aminoacylation"/>
    <property type="evidence" value="ECO:0007669"/>
    <property type="project" value="UniProtKB-UniRule"/>
</dbReference>
<evidence type="ECO:0000256" key="11">
    <source>
        <dbReference type="ARBA" id="ARBA00023146"/>
    </source>
</evidence>
<gene>
    <name evidence="13" type="primary">pheS</name>
    <name evidence="15" type="ORF">A2663_00080</name>
</gene>
<evidence type="ECO:0000256" key="9">
    <source>
        <dbReference type="ARBA" id="ARBA00022842"/>
    </source>
</evidence>
<reference evidence="15 16" key="1">
    <citation type="journal article" date="2016" name="Nat. Commun.">
        <title>Thousands of microbial genomes shed light on interconnected biogeochemical processes in an aquifer system.</title>
        <authorList>
            <person name="Anantharaman K."/>
            <person name="Brown C.T."/>
            <person name="Hug L.A."/>
            <person name="Sharon I."/>
            <person name="Castelle C.J."/>
            <person name="Probst A.J."/>
            <person name="Thomas B.C."/>
            <person name="Singh A."/>
            <person name="Wilkins M.J."/>
            <person name="Karaoz U."/>
            <person name="Brodie E.L."/>
            <person name="Williams K.H."/>
            <person name="Hubbard S.S."/>
            <person name="Banfield J.F."/>
        </authorList>
    </citation>
    <scope>NUCLEOTIDE SEQUENCE [LARGE SCALE GENOMIC DNA]</scope>
</reference>
<feature type="domain" description="Aminoacyl-transfer RNA synthetases class-II family profile" evidence="14">
    <location>
        <begin position="114"/>
        <end position="326"/>
    </location>
</feature>
<protein>
    <recommendedName>
        <fullName evidence="13">Phenylalanine--tRNA ligase alpha subunit</fullName>
        <ecNumber evidence="13">6.1.1.20</ecNumber>
    </recommendedName>
    <alternativeName>
        <fullName evidence="13">Phenylalanyl-tRNA synthetase alpha subunit</fullName>
        <shortName evidence="13">PheRS</shortName>
    </alternativeName>
</protein>
<dbReference type="EMBL" id="MHIF01000009">
    <property type="protein sequence ID" value="OGY48843.1"/>
    <property type="molecule type" value="Genomic_DNA"/>
</dbReference>
<organism evidence="15 16">
    <name type="scientific">Candidatus Buchananbacteria bacterium RIFCSPHIGHO2_01_FULL_46_12</name>
    <dbReference type="NCBI Taxonomy" id="1797536"/>
    <lineage>
        <taxon>Bacteria</taxon>
        <taxon>Candidatus Buchananiibacteriota</taxon>
    </lineage>
</organism>
<dbReference type="PROSITE" id="PS50862">
    <property type="entry name" value="AA_TRNA_LIGASE_II"/>
    <property type="match status" value="1"/>
</dbReference>